<evidence type="ECO:0000313" key="1">
    <source>
        <dbReference type="EMBL" id="KDO36449.1"/>
    </source>
</evidence>
<dbReference type="EMBL" id="KK794409">
    <property type="protein sequence ID" value="KDO36449.1"/>
    <property type="molecule type" value="Genomic_DNA"/>
</dbReference>
<organism evidence="1 2">
    <name type="scientific">Citrus sinensis</name>
    <name type="common">Sweet orange</name>
    <name type="synonym">Citrus aurantium var. sinensis</name>
    <dbReference type="NCBI Taxonomy" id="2711"/>
    <lineage>
        <taxon>Eukaryota</taxon>
        <taxon>Viridiplantae</taxon>
        <taxon>Streptophyta</taxon>
        <taxon>Embryophyta</taxon>
        <taxon>Tracheophyta</taxon>
        <taxon>Spermatophyta</taxon>
        <taxon>Magnoliopsida</taxon>
        <taxon>eudicotyledons</taxon>
        <taxon>Gunneridae</taxon>
        <taxon>Pentapetalae</taxon>
        <taxon>rosids</taxon>
        <taxon>malvids</taxon>
        <taxon>Sapindales</taxon>
        <taxon>Rutaceae</taxon>
        <taxon>Aurantioideae</taxon>
        <taxon>Citrus</taxon>
    </lineage>
</organism>
<gene>
    <name evidence="1" type="ORF">CISIN_1g035193mg</name>
</gene>
<reference evidence="1 2" key="1">
    <citation type="submission" date="2014-04" db="EMBL/GenBank/DDBJ databases">
        <authorList>
            <consortium name="International Citrus Genome Consortium"/>
            <person name="Gmitter F."/>
            <person name="Chen C."/>
            <person name="Farmerie W."/>
            <person name="Harkins T."/>
            <person name="Desany B."/>
            <person name="Mohiuddin M."/>
            <person name="Kodira C."/>
            <person name="Borodovsky M."/>
            <person name="Lomsadze A."/>
            <person name="Burns P."/>
            <person name="Jenkins J."/>
            <person name="Prochnik S."/>
            <person name="Shu S."/>
            <person name="Chapman J."/>
            <person name="Pitluck S."/>
            <person name="Schmutz J."/>
            <person name="Rokhsar D."/>
        </authorList>
    </citation>
    <scope>NUCLEOTIDE SEQUENCE</scope>
</reference>
<dbReference type="STRING" id="2711.A0A067D0E4"/>
<accession>A0A067D0E4</accession>
<dbReference type="Proteomes" id="UP000027120">
    <property type="component" value="Unassembled WGS sequence"/>
</dbReference>
<sequence>MPSYLDAFFQINFKHEIPADRTGDFNMIYDFLRENWNIVKWVALGVVILQNRFRMGRVDLTFRFALVVEK</sequence>
<keyword evidence="2" id="KW-1185">Reference proteome</keyword>
<evidence type="ECO:0000313" key="2">
    <source>
        <dbReference type="Proteomes" id="UP000027120"/>
    </source>
</evidence>
<protein>
    <submittedName>
        <fullName evidence="1">Uncharacterized protein</fullName>
    </submittedName>
</protein>
<dbReference type="AlphaFoldDB" id="A0A067D0E4"/>
<proteinExistence type="predicted"/>
<name>A0A067D0E4_CITSI</name>